<name>A0A059G1H0_9PROT</name>
<dbReference type="InterPro" id="IPR006342">
    <property type="entry name" value="FkbM_mtfrase"/>
</dbReference>
<dbReference type="NCBIfam" id="TIGR01444">
    <property type="entry name" value="fkbM_fam"/>
    <property type="match status" value="1"/>
</dbReference>
<dbReference type="InterPro" id="IPR052514">
    <property type="entry name" value="SAM-dependent_MTase"/>
</dbReference>
<dbReference type="Proteomes" id="UP000024942">
    <property type="component" value="Unassembled WGS sequence"/>
</dbReference>
<feature type="domain" description="Methyltransferase FkbM" evidence="1">
    <location>
        <begin position="44"/>
        <end position="164"/>
    </location>
</feature>
<dbReference type="PANTHER" id="PTHR34203:SF15">
    <property type="entry name" value="SLL1173 PROTEIN"/>
    <property type="match status" value="1"/>
</dbReference>
<dbReference type="SUPFAM" id="SSF53335">
    <property type="entry name" value="S-adenosyl-L-methionine-dependent methyltransferases"/>
    <property type="match status" value="1"/>
</dbReference>
<organism evidence="2 3">
    <name type="scientific">Hyphomonas oceanitis SCH89</name>
    <dbReference type="NCBI Taxonomy" id="1280953"/>
    <lineage>
        <taxon>Bacteria</taxon>
        <taxon>Pseudomonadati</taxon>
        <taxon>Pseudomonadota</taxon>
        <taxon>Alphaproteobacteria</taxon>
        <taxon>Hyphomonadales</taxon>
        <taxon>Hyphomonadaceae</taxon>
        <taxon>Hyphomonas</taxon>
    </lineage>
</organism>
<sequence>MGMGKLAFGWSEGGYFKDIQNQASDNGRLIREILQFPNGGTFIDVGANIGATSLIEAAANADIIAIEASPSIGELYQKNMIANNVTARFFNCAAAAEDGSIGFEHREFAAGTQVSIDSANKVHVRSIDSIVDKLALDAIHLVKIDVEGFEINLLKVARRTFEKYSP</sequence>
<gene>
    <name evidence="2" type="ORF">HOC_19461</name>
</gene>
<accession>A0A059G1H0</accession>
<keyword evidence="3" id="KW-1185">Reference proteome</keyword>
<dbReference type="Gene3D" id="3.40.50.150">
    <property type="entry name" value="Vaccinia Virus protein VP39"/>
    <property type="match status" value="1"/>
</dbReference>
<dbReference type="eggNOG" id="COG1092">
    <property type="taxonomic scope" value="Bacteria"/>
</dbReference>
<dbReference type="STRING" id="1280953.HOC_19461"/>
<evidence type="ECO:0000313" key="2">
    <source>
        <dbReference type="EMBL" id="KDA00338.1"/>
    </source>
</evidence>
<dbReference type="AlphaFoldDB" id="A0A059G1H0"/>
<proteinExistence type="predicted"/>
<dbReference type="InterPro" id="IPR029063">
    <property type="entry name" value="SAM-dependent_MTases_sf"/>
</dbReference>
<dbReference type="PANTHER" id="PTHR34203">
    <property type="entry name" value="METHYLTRANSFERASE, FKBM FAMILY PROTEIN"/>
    <property type="match status" value="1"/>
</dbReference>
<dbReference type="Pfam" id="PF05050">
    <property type="entry name" value="Methyltransf_21"/>
    <property type="match status" value="1"/>
</dbReference>
<protein>
    <recommendedName>
        <fullName evidence="1">Methyltransferase FkbM domain-containing protein</fullName>
    </recommendedName>
</protein>
<dbReference type="EMBL" id="ARYL01000060">
    <property type="protein sequence ID" value="KDA00338.1"/>
    <property type="molecule type" value="Genomic_DNA"/>
</dbReference>
<evidence type="ECO:0000313" key="3">
    <source>
        <dbReference type="Proteomes" id="UP000024942"/>
    </source>
</evidence>
<reference evidence="2 3" key="1">
    <citation type="journal article" date="2014" name="Antonie Van Leeuwenhoek">
        <title>Hyphomonas beringensis sp. nov. and Hyphomonas chukchiensis sp. nov., isolated from surface seawater of the Bering Sea and Chukchi Sea.</title>
        <authorList>
            <person name="Li C."/>
            <person name="Lai Q."/>
            <person name="Li G."/>
            <person name="Dong C."/>
            <person name="Wang J."/>
            <person name="Liao Y."/>
            <person name="Shao Z."/>
        </authorList>
    </citation>
    <scope>NUCLEOTIDE SEQUENCE [LARGE SCALE GENOMIC DNA]</scope>
    <source>
        <strain evidence="2 3">SCH89</strain>
    </source>
</reference>
<evidence type="ECO:0000259" key="1">
    <source>
        <dbReference type="Pfam" id="PF05050"/>
    </source>
</evidence>
<comment type="caution">
    <text evidence="2">The sequence shown here is derived from an EMBL/GenBank/DDBJ whole genome shotgun (WGS) entry which is preliminary data.</text>
</comment>